<evidence type="ECO:0000256" key="9">
    <source>
        <dbReference type="ARBA" id="ARBA00022884"/>
    </source>
</evidence>
<keyword evidence="12" id="KW-0175">Coiled coil</keyword>
<dbReference type="FunFam" id="3.40.50.300:FF:000819">
    <property type="entry name" value="ATP dependent RNA helicase, putative"/>
    <property type="match status" value="1"/>
</dbReference>
<dbReference type="InterPro" id="IPR011545">
    <property type="entry name" value="DEAD/DEAH_box_helicase_dom"/>
</dbReference>
<evidence type="ECO:0000256" key="13">
    <source>
        <dbReference type="SAM" id="MobiDB-lite"/>
    </source>
</evidence>
<organism evidence="16 17">
    <name type="scientific">Psilocybe cf. subviscida</name>
    <dbReference type="NCBI Taxonomy" id="2480587"/>
    <lineage>
        <taxon>Eukaryota</taxon>
        <taxon>Fungi</taxon>
        <taxon>Dikarya</taxon>
        <taxon>Basidiomycota</taxon>
        <taxon>Agaricomycotina</taxon>
        <taxon>Agaricomycetes</taxon>
        <taxon>Agaricomycetidae</taxon>
        <taxon>Agaricales</taxon>
        <taxon>Agaricineae</taxon>
        <taxon>Strophariaceae</taxon>
        <taxon>Psilocybe</taxon>
    </lineage>
</organism>
<feature type="domain" description="Helicase C-terminal" evidence="15">
    <location>
        <begin position="911"/>
        <end position="1081"/>
    </location>
</feature>
<dbReference type="Pfam" id="PF00271">
    <property type="entry name" value="Helicase_C"/>
    <property type="match status" value="1"/>
</dbReference>
<feature type="region of interest" description="Disordered" evidence="13">
    <location>
        <begin position="1"/>
        <end position="63"/>
    </location>
</feature>
<dbReference type="Pfam" id="PF21010">
    <property type="entry name" value="HA2_C"/>
    <property type="match status" value="1"/>
</dbReference>
<dbReference type="CDD" id="cd17917">
    <property type="entry name" value="DEXHc_RHA-like"/>
    <property type="match status" value="1"/>
</dbReference>
<evidence type="ECO:0000256" key="5">
    <source>
        <dbReference type="ARBA" id="ARBA00022741"/>
    </source>
</evidence>
<keyword evidence="7" id="KW-0347">Helicase</keyword>
<feature type="domain" description="Helicase ATP-binding" evidence="14">
    <location>
        <begin position="634"/>
        <end position="812"/>
    </location>
</feature>
<dbReference type="FunFam" id="1.20.120.1080:FF:000002">
    <property type="entry name" value="Putative ATP-dependent RNA helicase DHX36"/>
    <property type="match status" value="1"/>
</dbReference>
<keyword evidence="3" id="KW-0150">Chloroplast</keyword>
<evidence type="ECO:0000256" key="1">
    <source>
        <dbReference type="ARBA" id="ARBA00004229"/>
    </source>
</evidence>
<evidence type="ECO:0000259" key="14">
    <source>
        <dbReference type="PROSITE" id="PS51192"/>
    </source>
</evidence>
<dbReference type="Pfam" id="PF24899">
    <property type="entry name" value="UBA_DHX29"/>
    <property type="match status" value="1"/>
</dbReference>
<evidence type="ECO:0000256" key="12">
    <source>
        <dbReference type="SAM" id="Coils"/>
    </source>
</evidence>
<dbReference type="OrthoDB" id="5600252at2759"/>
<feature type="region of interest" description="Disordered" evidence="13">
    <location>
        <begin position="201"/>
        <end position="261"/>
    </location>
</feature>
<comment type="caution">
    <text evidence="16">The sequence shown here is derived from an EMBL/GenBank/DDBJ whole genome shotgun (WGS) entry which is preliminary data.</text>
</comment>
<dbReference type="InterPro" id="IPR014001">
    <property type="entry name" value="Helicase_ATP-bd"/>
</dbReference>
<feature type="region of interest" description="Disordered" evidence="13">
    <location>
        <begin position="357"/>
        <end position="395"/>
    </location>
</feature>
<dbReference type="InterPro" id="IPR056890">
    <property type="entry name" value="UBA_DHX29-like"/>
</dbReference>
<dbReference type="InterPro" id="IPR027417">
    <property type="entry name" value="P-loop_NTPase"/>
</dbReference>
<evidence type="ECO:0000313" key="16">
    <source>
        <dbReference type="EMBL" id="KAF5312823.1"/>
    </source>
</evidence>
<dbReference type="SMART" id="SM00847">
    <property type="entry name" value="HA2"/>
    <property type="match status" value="1"/>
</dbReference>
<dbReference type="SUPFAM" id="SSF52540">
    <property type="entry name" value="P-loop containing nucleoside triphosphate hydrolases"/>
    <property type="match status" value="1"/>
</dbReference>
<dbReference type="GO" id="GO:0005524">
    <property type="term" value="F:ATP binding"/>
    <property type="evidence" value="ECO:0007669"/>
    <property type="project" value="UniProtKB-KW"/>
</dbReference>
<dbReference type="PROSITE" id="PS51192">
    <property type="entry name" value="HELICASE_ATP_BIND_1"/>
    <property type="match status" value="1"/>
</dbReference>
<dbReference type="SMART" id="SM00487">
    <property type="entry name" value="DEXDc"/>
    <property type="match status" value="1"/>
</dbReference>
<feature type="compositionally biased region" description="Polar residues" evidence="13">
    <location>
        <begin position="215"/>
        <end position="234"/>
    </location>
</feature>
<name>A0A8H5EUS6_9AGAR</name>
<comment type="catalytic activity">
    <reaction evidence="11">
        <text>ATP + H2O = ADP + phosphate + H(+)</text>
        <dbReference type="Rhea" id="RHEA:13065"/>
        <dbReference type="ChEBI" id="CHEBI:15377"/>
        <dbReference type="ChEBI" id="CHEBI:15378"/>
        <dbReference type="ChEBI" id="CHEBI:30616"/>
        <dbReference type="ChEBI" id="CHEBI:43474"/>
        <dbReference type="ChEBI" id="CHEBI:456216"/>
        <dbReference type="EC" id="3.6.4.13"/>
    </reaction>
</comment>
<evidence type="ECO:0000256" key="6">
    <source>
        <dbReference type="ARBA" id="ARBA00022801"/>
    </source>
</evidence>
<reference evidence="16 17" key="1">
    <citation type="journal article" date="2020" name="ISME J.">
        <title>Uncovering the hidden diversity of litter-decomposition mechanisms in mushroom-forming fungi.</title>
        <authorList>
            <person name="Floudas D."/>
            <person name="Bentzer J."/>
            <person name="Ahren D."/>
            <person name="Johansson T."/>
            <person name="Persson P."/>
            <person name="Tunlid A."/>
        </authorList>
    </citation>
    <scope>NUCLEOTIDE SEQUENCE [LARGE SCALE GENOMIC DNA]</scope>
    <source>
        <strain evidence="16 17">CBS 101986</strain>
    </source>
</reference>
<evidence type="ECO:0000256" key="7">
    <source>
        <dbReference type="ARBA" id="ARBA00022806"/>
    </source>
</evidence>
<dbReference type="InterPro" id="IPR007502">
    <property type="entry name" value="Helicase-assoc_dom"/>
</dbReference>
<dbReference type="GO" id="GO:0003724">
    <property type="term" value="F:RNA helicase activity"/>
    <property type="evidence" value="ECO:0007669"/>
    <property type="project" value="UniProtKB-EC"/>
</dbReference>
<dbReference type="PROSITE" id="PS51194">
    <property type="entry name" value="HELICASE_CTER"/>
    <property type="match status" value="1"/>
</dbReference>
<dbReference type="Proteomes" id="UP000567179">
    <property type="component" value="Unassembled WGS sequence"/>
</dbReference>
<dbReference type="Pfam" id="PF00270">
    <property type="entry name" value="DEAD"/>
    <property type="match status" value="1"/>
</dbReference>
<keyword evidence="9" id="KW-0694">RNA-binding</keyword>
<dbReference type="PANTHER" id="PTHR18934">
    <property type="entry name" value="ATP-DEPENDENT RNA HELICASE"/>
    <property type="match status" value="1"/>
</dbReference>
<evidence type="ECO:0000259" key="15">
    <source>
        <dbReference type="PROSITE" id="PS51194"/>
    </source>
</evidence>
<protein>
    <recommendedName>
        <fullName evidence="2">RNA helicase</fullName>
        <ecNumber evidence="2">3.6.4.13</ecNumber>
    </recommendedName>
</protein>
<keyword evidence="10" id="KW-0809">Transit peptide</keyword>
<evidence type="ECO:0000256" key="2">
    <source>
        <dbReference type="ARBA" id="ARBA00012552"/>
    </source>
</evidence>
<feature type="coiled-coil region" evidence="12">
    <location>
        <begin position="330"/>
        <end position="357"/>
    </location>
</feature>
<keyword evidence="17" id="KW-1185">Reference proteome</keyword>
<feature type="region of interest" description="Disordered" evidence="13">
    <location>
        <begin position="570"/>
        <end position="597"/>
    </location>
</feature>
<dbReference type="GO" id="GO:0016787">
    <property type="term" value="F:hydrolase activity"/>
    <property type="evidence" value="ECO:0007669"/>
    <property type="project" value="UniProtKB-KW"/>
</dbReference>
<dbReference type="PANTHER" id="PTHR18934:SF145">
    <property type="entry name" value="ATP-DEPENDENT RNA HELICASE DHX57-RELATED"/>
    <property type="match status" value="1"/>
</dbReference>
<dbReference type="EC" id="3.6.4.13" evidence="2"/>
<evidence type="ECO:0000256" key="4">
    <source>
        <dbReference type="ARBA" id="ARBA00022640"/>
    </source>
</evidence>
<feature type="compositionally biased region" description="Polar residues" evidence="13">
    <location>
        <begin position="243"/>
        <end position="261"/>
    </location>
</feature>
<dbReference type="SMART" id="SM00490">
    <property type="entry name" value="HELICc"/>
    <property type="match status" value="1"/>
</dbReference>
<dbReference type="Gene3D" id="1.20.120.1080">
    <property type="match status" value="1"/>
</dbReference>
<dbReference type="EMBL" id="JAACJJ010000056">
    <property type="protein sequence ID" value="KAF5312823.1"/>
    <property type="molecule type" value="Genomic_DNA"/>
</dbReference>
<accession>A0A8H5EUS6</accession>
<keyword evidence="6" id="KW-0378">Hydrolase</keyword>
<dbReference type="Gene3D" id="3.40.50.300">
    <property type="entry name" value="P-loop containing nucleotide triphosphate hydrolases"/>
    <property type="match status" value="2"/>
</dbReference>
<keyword evidence="8" id="KW-0067">ATP-binding</keyword>
<dbReference type="InterPro" id="IPR011709">
    <property type="entry name" value="DEAD-box_helicase_OB_fold"/>
</dbReference>
<evidence type="ECO:0000256" key="10">
    <source>
        <dbReference type="ARBA" id="ARBA00022946"/>
    </source>
</evidence>
<dbReference type="GO" id="GO:0003723">
    <property type="term" value="F:RNA binding"/>
    <property type="evidence" value="ECO:0007669"/>
    <property type="project" value="UniProtKB-KW"/>
</dbReference>
<evidence type="ECO:0000256" key="3">
    <source>
        <dbReference type="ARBA" id="ARBA00022528"/>
    </source>
</evidence>
<comment type="subcellular location">
    <subcellularLocation>
        <location evidence="1">Plastid</location>
        <location evidence="1">Chloroplast</location>
    </subcellularLocation>
</comment>
<dbReference type="CDD" id="cd18791">
    <property type="entry name" value="SF2_C_RHA"/>
    <property type="match status" value="1"/>
</dbReference>
<dbReference type="FunFam" id="3.40.50.300:FF:000500">
    <property type="entry name" value="ATP-dependent RNA helicase DHX29"/>
    <property type="match status" value="1"/>
</dbReference>
<dbReference type="InterPro" id="IPR001650">
    <property type="entry name" value="Helicase_C-like"/>
</dbReference>
<dbReference type="Pfam" id="PF07717">
    <property type="entry name" value="OB_NTP_bind"/>
    <property type="match status" value="1"/>
</dbReference>
<evidence type="ECO:0000313" key="17">
    <source>
        <dbReference type="Proteomes" id="UP000567179"/>
    </source>
</evidence>
<feature type="compositionally biased region" description="Polar residues" evidence="13">
    <location>
        <begin position="42"/>
        <end position="55"/>
    </location>
</feature>
<keyword evidence="4" id="KW-0934">Plastid</keyword>
<gene>
    <name evidence="16" type="ORF">D9619_003159</name>
</gene>
<evidence type="ECO:0000256" key="8">
    <source>
        <dbReference type="ARBA" id="ARBA00022840"/>
    </source>
</evidence>
<keyword evidence="5" id="KW-0547">Nucleotide-binding</keyword>
<sequence>MAKKKKTQLKPVARGFATTSVPKKIVEASVPDEPATPRLPPSTGTQTPVDTQEPPQETPDPASLHEQLLQNVVDKLQDKTEKEISRHARSQCSCERNLTVRQAIEVDRRFSQTLTPLDVDPILRQRIIEHACDSAENENNRGSLEESEQRATPKLGITYGVLRRLGFSEDKTVECMQAIAGVDLDEALDWLYLHCSEEELDPNSSTAESGELVENSKTQDITTSVSETQPSQFPEQPRRPTESDSSTPNVDPAQTNVNSVNVPSSIKSRILASYKDSYENVALDEEDPNVVYSILRIRQDTLMLDMKSPETIAKSRQLQKEIDAVKKDYLFNEKEALEAYKQERAKLDKAILEAKLQSSSSDLPPARPKKDKAPPPPPVPDPSKDVFDDSDSDDSSSGILGLLDTAGATEVVVKGVIFSLKDLETPKHWSGPMPKTLLRNFAMKMDKYAAITYTSLSTHSRAKRASVTVSWSIRKKEEWSMNDVACPNDSQAEQYISLIVLHSLAYPLTDGFATSSPASTSNATSFRLLPAVYRDLWEELETSRKVKCDHINRTVWDKLQTIVAGKEDQASGRLQKQAADKKTGNTIRGPADNKENVPDHLVQNFAARQTSSQYQEMLARRNDLPIAQYRQKIIDALERSQVLVLSGETGCGKSTQVPAFLLEDQLSKGKPCRIYCTEPRRISAISLAQRVSYELCDPPNSVGTNNALVGYSIRLESNIARNTHLAFVTNGIALRMLEGGSGQGGQGTAFDEITHLIIDEVHERTIESDFLLIVLKSLLNERRDLKVILMSATVDAEKISAYFGNCETLQVPGRTFPVDVKFLEDAIEYTKWKLADNSPYARRSQDKYYKTKTREWSEETARADNDDDEADEGQTVKLEKRYSPETAVTLNTLDERLIPYDLIIRLLEMICFEDETYATFSPAILIFTPGLGEIRRLNDLLVEHRLFGSDRFKIYPLHSTLSSESQGAVFDIPPPGIRKIVIATNIAETGITIPDITCVIDTGKHREMRFDEKRQISRLVETFVARSNAAQRRGRAGRVQDGLCFHLFTKMRHDTQMADNPLPEMMRLSLSDLALRIKIMKIKLGSSIEDVLSRALDPPVSINVQRAVSMLVEVRALTPAEDITPMGRLLSKLPTDVHLGKFLLIATIFRCLDPALTIAATLNSKSPFLSPLGLEQDANRAKNSFSIENSDFLTIHNAFSSWRRASANPGGARKFCRQNFLSHENLQQIEDLRQQFLGYLIDSSFVRVDKSIVRELSRARYVRNRTRFMSVPAELDVNSNNPLLVNAALTAGLYPKILSIDPQGGQMRTITNNQQAYFHPSSINFRRNVLDFGVNYLTYFTLMHSRRLYVWETGPVDDLAMLLLCGEIDFKLTSNIAALDRKIRYNVHPKTAIALKILREKLTVLLAHQYQGKPLNAAQSSWMELGFLALSKIKLGVEKETILLVK</sequence>
<proteinExistence type="predicted"/>
<evidence type="ECO:0000256" key="11">
    <source>
        <dbReference type="ARBA" id="ARBA00047984"/>
    </source>
</evidence>